<evidence type="ECO:0000313" key="2">
    <source>
        <dbReference type="EMBL" id="RGV29270.1"/>
    </source>
</evidence>
<sequence length="115" mass="13614">MTKNRENLKAAISVASIQRPPRRNEGKLLQLEREIKTLKSENQELKTELAEQKRQNILEKQKKEEEKRCKNRAYYFILSDGAFQRFAEFHKTHRANLDYHGACLAQLYLDSFTTK</sequence>
<reference evidence="2 3" key="1">
    <citation type="submission" date="2018-08" db="EMBL/GenBank/DDBJ databases">
        <title>A genome reference for cultivated species of the human gut microbiota.</title>
        <authorList>
            <person name="Zou Y."/>
            <person name="Xue W."/>
            <person name="Luo G."/>
        </authorList>
    </citation>
    <scope>NUCLEOTIDE SEQUENCE [LARGE SCALE GENOMIC DNA]</scope>
    <source>
        <strain evidence="2 3">AF14-6AC</strain>
    </source>
</reference>
<dbReference type="Proteomes" id="UP000283426">
    <property type="component" value="Unassembled WGS sequence"/>
</dbReference>
<accession>A0A412WQ65</accession>
<feature type="coiled-coil region" evidence="1">
    <location>
        <begin position="28"/>
        <end position="67"/>
    </location>
</feature>
<organism evidence="2 3">
    <name type="scientific">Odoribacter splanchnicus</name>
    <dbReference type="NCBI Taxonomy" id="28118"/>
    <lineage>
        <taxon>Bacteria</taxon>
        <taxon>Pseudomonadati</taxon>
        <taxon>Bacteroidota</taxon>
        <taxon>Bacteroidia</taxon>
        <taxon>Bacteroidales</taxon>
        <taxon>Odoribacteraceae</taxon>
        <taxon>Odoribacter</taxon>
    </lineage>
</organism>
<comment type="caution">
    <text evidence="2">The sequence shown here is derived from an EMBL/GenBank/DDBJ whole genome shotgun (WGS) entry which is preliminary data.</text>
</comment>
<name>A0A412WQ65_9BACT</name>
<protein>
    <submittedName>
        <fullName evidence="2">Uncharacterized protein</fullName>
    </submittedName>
</protein>
<dbReference type="RefSeq" id="WP_118107445.1">
    <property type="nucleotide sequence ID" value="NZ_QRYW01000006.1"/>
</dbReference>
<gene>
    <name evidence="2" type="ORF">DWW24_04105</name>
</gene>
<dbReference type="AlphaFoldDB" id="A0A412WQ65"/>
<evidence type="ECO:0000256" key="1">
    <source>
        <dbReference type="SAM" id="Coils"/>
    </source>
</evidence>
<evidence type="ECO:0000313" key="3">
    <source>
        <dbReference type="Proteomes" id="UP000283426"/>
    </source>
</evidence>
<keyword evidence="1" id="KW-0175">Coiled coil</keyword>
<proteinExistence type="predicted"/>
<dbReference type="EMBL" id="QRYW01000006">
    <property type="protein sequence ID" value="RGV29270.1"/>
    <property type="molecule type" value="Genomic_DNA"/>
</dbReference>